<dbReference type="InterPro" id="IPR019734">
    <property type="entry name" value="TPR_rpt"/>
</dbReference>
<dbReference type="GO" id="GO:0000127">
    <property type="term" value="C:transcription factor TFIIIC complex"/>
    <property type="evidence" value="ECO:0007669"/>
    <property type="project" value="TreeGrafter"/>
</dbReference>
<dbReference type="RefSeq" id="XP_003060718.1">
    <property type="nucleotide sequence ID" value="XM_003060672.1"/>
</dbReference>
<feature type="region of interest" description="Disordered" evidence="3">
    <location>
        <begin position="220"/>
        <end position="249"/>
    </location>
</feature>
<dbReference type="Gene3D" id="1.25.40.10">
    <property type="entry name" value="Tetratricopeptide repeat domain"/>
    <property type="match status" value="3"/>
</dbReference>
<evidence type="ECO:0000313" key="4">
    <source>
        <dbReference type="EMBL" id="EEH55487.1"/>
    </source>
</evidence>
<dbReference type="Pfam" id="PF14559">
    <property type="entry name" value="TPR_19"/>
    <property type="match status" value="3"/>
</dbReference>
<dbReference type="AlphaFoldDB" id="C1MXM7"/>
<feature type="compositionally biased region" description="Acidic residues" evidence="3">
    <location>
        <begin position="1"/>
        <end position="25"/>
    </location>
</feature>
<dbReference type="Proteomes" id="UP000001876">
    <property type="component" value="Unassembled WGS sequence"/>
</dbReference>
<feature type="compositionally biased region" description="Acidic residues" evidence="3">
    <location>
        <begin position="110"/>
        <end position="125"/>
    </location>
</feature>
<sequence>MRDDDDDDDVFETYEEDDVTDDEDEWAARAAAGNAGAPARGNRGVAFALDRGGDEDDEDEDDDEDDDGDDGDDGDAGDDGDDDDARAGPSAAAPVDPLDRSRAAAVAAPDEFEEDEEEEDAEEMFDTQSIDVLLKQMDGQAGGGPAPYELLAARKREAHRAHQAAFVDALKRRGHDVSAADLSTQYGAAKLVQSLDVDRDELLAASPHFAAFLGAADASHARRKPGGVGRGRSKKPRKTRKRVAEGEAGRKMGDANLAYSTSDFPRAIELLQEVIRLLPNNPDAYQTLGAIYEETGNERKALDFLMIAAHLEPKDAAQWYRLAEMSNAQKNPRQALYCLEQALKADPDDDNNRWDQANLYVEIGEPKKAIEHLDALRKKLRDNADVVVELARVYHSVGNAERAETTLDDFMQMHGGAHVTPTLVNILAELKMEAGRFEETVTLIEASADRIKELAEEQRASERAEEATAVAREVQQAARERGASENDAAQEAAAAAEEAIAAAVRAARIPADIPLDLTVRLGMALLYLDRAAEAKTHLQKLRNASVEGHEDLWMDAAETCWATGQTADAEVMYTALMRSSELYDQPAIWVKVADCISRRILESSADATFTRAAAIDGAIEFYRAVLSRHPDSVQAKLPLAEGLAKAGRTEEAIAVLPRASELGELRKKDALRALALHRECNANGDDVFLSLALPIARGSMKLAAKATATADADAAATRDEGGGAGERAEDAGGGPGRGGGRGGRGRGRGGRKRKAEVAPTANSVFKGYTRRDRRQEVAKRKKRAEAAAALEDEAAEDEEDAEMFAAAAAEADALSRPPPEEETPPEASPTTTETTSVPSLAEEGAFDLVLEVAHALFVAGRTDESLAMIDECLSFSRERGLTNEQINALKYLRAHAFARRGQHKEAAESARAVAAAHPESSEAWRLYSHAAVQSGQVSRCLRVLAKITQSHRQQDEKRRAAGDGDIDDDEMRRRVPVLLTAGLMNALQGSWGVALADLMHAVAIEPEDPAASLAAGVAALHHASGVKNAADEVRHAWVLRAVALLQKAGRLRAAQGHAREGEYNLARGLHQLGLVHLAVPLYERCLARDDDDPADADADASSPNLKWEAAHNLSSIFKASGAPELAREVLKKHATIVEDGVPTSITA</sequence>
<feature type="repeat" description="TPR" evidence="1">
    <location>
        <begin position="316"/>
        <end position="349"/>
    </location>
</feature>
<dbReference type="KEGG" id="mpp:MICPUCDRAFT_60217"/>
<dbReference type="GO" id="GO:0006383">
    <property type="term" value="P:transcription by RNA polymerase III"/>
    <property type="evidence" value="ECO:0007669"/>
    <property type="project" value="InterPro"/>
</dbReference>
<dbReference type="SUPFAM" id="SSF48452">
    <property type="entry name" value="TPR-like"/>
    <property type="match status" value="3"/>
</dbReference>
<dbReference type="SMART" id="SM00028">
    <property type="entry name" value="TPR"/>
    <property type="match status" value="7"/>
</dbReference>
<feature type="compositionally biased region" description="Low complexity" evidence="3">
    <location>
        <begin position="28"/>
        <end position="46"/>
    </location>
</feature>
<feature type="region of interest" description="Disordered" evidence="3">
    <location>
        <begin position="1"/>
        <end position="126"/>
    </location>
</feature>
<dbReference type="STRING" id="564608.C1MXM7"/>
<dbReference type="EMBL" id="GG663742">
    <property type="protein sequence ID" value="EEH55487.1"/>
    <property type="molecule type" value="Genomic_DNA"/>
</dbReference>
<feature type="repeat" description="TPR" evidence="1">
    <location>
        <begin position="282"/>
        <end position="315"/>
    </location>
</feature>
<feature type="compositionally biased region" description="Basic and acidic residues" evidence="3">
    <location>
        <begin position="716"/>
        <end position="730"/>
    </location>
</feature>
<keyword evidence="1" id="KW-0802">TPR repeat</keyword>
<evidence type="ECO:0000313" key="5">
    <source>
        <dbReference type="Proteomes" id="UP000001876"/>
    </source>
</evidence>
<reference evidence="4 5" key="1">
    <citation type="journal article" date="2009" name="Science">
        <title>Green evolution and dynamic adaptations revealed by genomes of the marine picoeukaryotes Micromonas.</title>
        <authorList>
            <person name="Worden A.Z."/>
            <person name="Lee J.H."/>
            <person name="Mock T."/>
            <person name="Rouze P."/>
            <person name="Simmons M.P."/>
            <person name="Aerts A.L."/>
            <person name="Allen A.E."/>
            <person name="Cuvelier M.L."/>
            <person name="Derelle E."/>
            <person name="Everett M.V."/>
            <person name="Foulon E."/>
            <person name="Grimwood J."/>
            <person name="Gundlach H."/>
            <person name="Henrissat B."/>
            <person name="Napoli C."/>
            <person name="McDonald S.M."/>
            <person name="Parker M.S."/>
            <person name="Rombauts S."/>
            <person name="Salamov A."/>
            <person name="Von Dassow P."/>
            <person name="Badger J.H."/>
            <person name="Coutinho P.M."/>
            <person name="Demir E."/>
            <person name="Dubchak I."/>
            <person name="Gentemann C."/>
            <person name="Eikrem W."/>
            <person name="Gready J.E."/>
            <person name="John U."/>
            <person name="Lanier W."/>
            <person name="Lindquist E.A."/>
            <person name="Lucas S."/>
            <person name="Mayer K.F."/>
            <person name="Moreau H."/>
            <person name="Not F."/>
            <person name="Otillar R."/>
            <person name="Panaud O."/>
            <person name="Pangilinan J."/>
            <person name="Paulsen I."/>
            <person name="Piegu B."/>
            <person name="Poliakov A."/>
            <person name="Robbens S."/>
            <person name="Schmutz J."/>
            <person name="Toulza E."/>
            <person name="Wyss T."/>
            <person name="Zelensky A."/>
            <person name="Zhou K."/>
            <person name="Armbrust E.V."/>
            <person name="Bhattacharya D."/>
            <person name="Goodenough U.W."/>
            <person name="Van de Peer Y."/>
            <person name="Grigoriev I.V."/>
        </authorList>
    </citation>
    <scope>NUCLEOTIDE SEQUENCE [LARGE SCALE GENOMIC DNA]</scope>
    <source>
        <strain evidence="4 5">CCMP1545</strain>
    </source>
</reference>
<evidence type="ECO:0000256" key="2">
    <source>
        <dbReference type="SAM" id="Coils"/>
    </source>
</evidence>
<protein>
    <submittedName>
        <fullName evidence="4">Predicted protein</fullName>
    </submittedName>
</protein>
<feature type="coiled-coil region" evidence="2">
    <location>
        <begin position="444"/>
        <end position="506"/>
    </location>
</feature>
<feature type="region of interest" description="Disordered" evidence="3">
    <location>
        <begin position="714"/>
        <end position="780"/>
    </location>
</feature>
<keyword evidence="2" id="KW-0175">Coiled coil</keyword>
<feature type="compositionally biased region" description="Basic and acidic residues" evidence="3">
    <location>
        <begin position="769"/>
        <end position="778"/>
    </location>
</feature>
<feature type="compositionally biased region" description="Gly residues" evidence="3">
    <location>
        <begin position="731"/>
        <end position="742"/>
    </location>
</feature>
<evidence type="ECO:0000256" key="1">
    <source>
        <dbReference type="PROSITE-ProRule" id="PRU00339"/>
    </source>
</evidence>
<feature type="compositionally biased region" description="Basic residues" evidence="3">
    <location>
        <begin position="743"/>
        <end position="754"/>
    </location>
</feature>
<gene>
    <name evidence="4" type="ORF">MICPUCDRAFT_60217</name>
</gene>
<feature type="compositionally biased region" description="Basic residues" evidence="3">
    <location>
        <begin position="221"/>
        <end position="241"/>
    </location>
</feature>
<evidence type="ECO:0000256" key="3">
    <source>
        <dbReference type="SAM" id="MobiDB-lite"/>
    </source>
</evidence>
<organism evidence="5">
    <name type="scientific">Micromonas pusilla (strain CCMP1545)</name>
    <name type="common">Picoplanktonic green alga</name>
    <dbReference type="NCBI Taxonomy" id="564608"/>
    <lineage>
        <taxon>Eukaryota</taxon>
        <taxon>Viridiplantae</taxon>
        <taxon>Chlorophyta</taxon>
        <taxon>Mamiellophyceae</taxon>
        <taxon>Mamiellales</taxon>
        <taxon>Mamiellaceae</taxon>
        <taxon>Micromonas</taxon>
    </lineage>
</organism>
<dbReference type="OrthoDB" id="9991317at2759"/>
<dbReference type="PANTHER" id="PTHR23082">
    <property type="entry name" value="TRANSCRIPTION INITIATION FACTOR IIIC TFIIIC , POLYPEPTIDE 3-RELATED"/>
    <property type="match status" value="1"/>
</dbReference>
<feature type="compositionally biased region" description="Acidic residues" evidence="3">
    <location>
        <begin position="53"/>
        <end position="84"/>
    </location>
</feature>
<dbReference type="eggNOG" id="KOG2076">
    <property type="taxonomic scope" value="Eukaryota"/>
</dbReference>
<keyword evidence="5" id="KW-1185">Reference proteome</keyword>
<feature type="region of interest" description="Disordered" evidence="3">
    <location>
        <begin position="811"/>
        <end position="838"/>
    </location>
</feature>
<name>C1MXM7_MICPC</name>
<dbReference type="GeneID" id="9685863"/>
<proteinExistence type="predicted"/>
<dbReference type="PANTHER" id="PTHR23082:SF0">
    <property type="entry name" value="GENERAL TRANSCRIPTION FACTOR 3C POLYPEPTIDE 3"/>
    <property type="match status" value="1"/>
</dbReference>
<dbReference type="InterPro" id="IPR011990">
    <property type="entry name" value="TPR-like_helical_dom_sf"/>
</dbReference>
<dbReference type="InterPro" id="IPR039340">
    <property type="entry name" value="Tfc4/TFIIIC-102/Sfc4"/>
</dbReference>
<feature type="compositionally biased region" description="Low complexity" evidence="3">
    <location>
        <begin position="828"/>
        <end position="838"/>
    </location>
</feature>
<accession>C1MXM7</accession>
<dbReference type="OMA" id="FEDLHEH"/>
<dbReference type="PROSITE" id="PS50005">
    <property type="entry name" value="TPR"/>
    <property type="match status" value="2"/>
</dbReference>